<feature type="non-terminal residue" evidence="3">
    <location>
        <position position="38"/>
    </location>
</feature>
<keyword evidence="1" id="KW-0560">Oxidoreductase</keyword>
<dbReference type="EMBL" id="QDEB01128824">
    <property type="protein sequence ID" value="RZB39372.1"/>
    <property type="molecule type" value="Genomic_DNA"/>
</dbReference>
<dbReference type="EC" id="1.2.1.84" evidence="1"/>
<dbReference type="InterPro" id="IPR036291">
    <property type="entry name" value="NAD(P)-bd_dom_sf"/>
</dbReference>
<proteinExistence type="inferred from homology"/>
<reference evidence="3 4" key="1">
    <citation type="submission" date="2017-03" db="EMBL/GenBank/DDBJ databases">
        <title>Genome of the blue death feigning beetle - Asbolus verrucosus.</title>
        <authorList>
            <person name="Rider S.D."/>
        </authorList>
    </citation>
    <scope>NUCLEOTIDE SEQUENCE [LARGE SCALE GENOMIC DNA]</scope>
    <source>
        <strain evidence="3">Butters</strain>
        <tissue evidence="3">Head and leg muscle</tissue>
    </source>
</reference>
<evidence type="ECO:0000313" key="3">
    <source>
        <dbReference type="EMBL" id="RZB39372.1"/>
    </source>
</evidence>
<dbReference type="InterPro" id="IPR013120">
    <property type="entry name" value="FAR_NAD-bd"/>
</dbReference>
<dbReference type="AlphaFoldDB" id="A0A482V832"/>
<comment type="caution">
    <text evidence="3">The sequence shown here is derived from an EMBL/GenBank/DDBJ whole genome shotgun (WGS) entry which is preliminary data.</text>
</comment>
<keyword evidence="1" id="KW-0521">NADP</keyword>
<protein>
    <recommendedName>
        <fullName evidence="1">Fatty acyl-CoA reductase</fullName>
        <ecNumber evidence="1">1.2.1.84</ecNumber>
    </recommendedName>
</protein>
<dbReference type="GO" id="GO:0035336">
    <property type="term" value="P:long-chain fatty-acyl-CoA metabolic process"/>
    <property type="evidence" value="ECO:0007669"/>
    <property type="project" value="TreeGrafter"/>
</dbReference>
<gene>
    <name evidence="3" type="ORF">BDFB_015182</name>
</gene>
<evidence type="ECO:0000259" key="2">
    <source>
        <dbReference type="Pfam" id="PF07993"/>
    </source>
</evidence>
<accession>A0A482V832</accession>
<dbReference type="OrthoDB" id="429813at2759"/>
<dbReference type="PANTHER" id="PTHR11011:SF24">
    <property type="entry name" value="FATTY ACYL-COA REDUCTASE"/>
    <property type="match status" value="1"/>
</dbReference>
<keyword evidence="4" id="KW-1185">Reference proteome</keyword>
<evidence type="ECO:0000313" key="4">
    <source>
        <dbReference type="Proteomes" id="UP000292052"/>
    </source>
</evidence>
<dbReference type="GO" id="GO:0005777">
    <property type="term" value="C:peroxisome"/>
    <property type="evidence" value="ECO:0007669"/>
    <property type="project" value="TreeGrafter"/>
</dbReference>
<dbReference type="GO" id="GO:0102965">
    <property type="term" value="F:alcohol-forming long-chain fatty acyl-CoA reductase activity"/>
    <property type="evidence" value="ECO:0007669"/>
    <property type="project" value="UniProtKB-EC"/>
</dbReference>
<comment type="catalytic activity">
    <reaction evidence="1">
        <text>a long-chain fatty acyl-CoA + 2 NADPH + 2 H(+) = a long-chain primary fatty alcohol + 2 NADP(+) + CoA</text>
        <dbReference type="Rhea" id="RHEA:52716"/>
        <dbReference type="ChEBI" id="CHEBI:15378"/>
        <dbReference type="ChEBI" id="CHEBI:57287"/>
        <dbReference type="ChEBI" id="CHEBI:57783"/>
        <dbReference type="ChEBI" id="CHEBI:58349"/>
        <dbReference type="ChEBI" id="CHEBI:77396"/>
        <dbReference type="ChEBI" id="CHEBI:83139"/>
        <dbReference type="EC" id="1.2.1.84"/>
    </reaction>
</comment>
<keyword evidence="1" id="KW-0444">Lipid biosynthesis</keyword>
<name>A0A482V832_ASBVE</name>
<dbReference type="InterPro" id="IPR026055">
    <property type="entry name" value="FAR"/>
</dbReference>
<dbReference type="Gene3D" id="3.40.50.720">
    <property type="entry name" value="NAD(P)-binding Rossmann-like Domain"/>
    <property type="match status" value="1"/>
</dbReference>
<dbReference type="SUPFAM" id="SSF51735">
    <property type="entry name" value="NAD(P)-binding Rossmann-fold domains"/>
    <property type="match status" value="1"/>
</dbReference>
<dbReference type="Pfam" id="PF07993">
    <property type="entry name" value="NAD_binding_4"/>
    <property type="match status" value="1"/>
</dbReference>
<dbReference type="PANTHER" id="PTHR11011">
    <property type="entry name" value="MALE STERILITY PROTEIN 2-RELATED"/>
    <property type="match status" value="1"/>
</dbReference>
<evidence type="ECO:0000256" key="1">
    <source>
        <dbReference type="RuleBase" id="RU363097"/>
    </source>
</evidence>
<dbReference type="GO" id="GO:0080019">
    <property type="term" value="F:alcohol-forming very long-chain fatty acyl-CoA reductase activity"/>
    <property type="evidence" value="ECO:0007669"/>
    <property type="project" value="InterPro"/>
</dbReference>
<dbReference type="Proteomes" id="UP000292052">
    <property type="component" value="Unassembled WGS sequence"/>
</dbReference>
<organism evidence="3 4">
    <name type="scientific">Asbolus verrucosus</name>
    <name type="common">Desert ironclad beetle</name>
    <dbReference type="NCBI Taxonomy" id="1661398"/>
    <lineage>
        <taxon>Eukaryota</taxon>
        <taxon>Metazoa</taxon>
        <taxon>Ecdysozoa</taxon>
        <taxon>Arthropoda</taxon>
        <taxon>Hexapoda</taxon>
        <taxon>Insecta</taxon>
        <taxon>Pterygota</taxon>
        <taxon>Neoptera</taxon>
        <taxon>Endopterygota</taxon>
        <taxon>Coleoptera</taxon>
        <taxon>Polyphaga</taxon>
        <taxon>Cucujiformia</taxon>
        <taxon>Tenebrionidae</taxon>
        <taxon>Pimeliinae</taxon>
        <taxon>Asbolus</taxon>
    </lineage>
</organism>
<keyword evidence="1" id="KW-0443">Lipid metabolism</keyword>
<sequence length="38" mass="4228">MDIISSIPEFFRNKNIFITGGSGFIGKVLVEKLLRSCP</sequence>
<comment type="function">
    <text evidence="1">Catalyzes the reduction of fatty acyl-CoA to fatty alcohols.</text>
</comment>
<feature type="domain" description="Thioester reductase (TE)" evidence="2">
    <location>
        <begin position="18"/>
        <end position="38"/>
    </location>
</feature>
<comment type="similarity">
    <text evidence="1">Belongs to the fatty acyl-CoA reductase family.</text>
</comment>